<evidence type="ECO:0000313" key="2">
    <source>
        <dbReference type="Proteomes" id="UP001595711"/>
    </source>
</evidence>
<name>A0ABV7VFR5_9PROT</name>
<reference evidence="2" key="1">
    <citation type="journal article" date="2019" name="Int. J. Syst. Evol. Microbiol.">
        <title>The Global Catalogue of Microorganisms (GCM) 10K type strain sequencing project: providing services to taxonomists for standard genome sequencing and annotation.</title>
        <authorList>
            <consortium name="The Broad Institute Genomics Platform"/>
            <consortium name="The Broad Institute Genome Sequencing Center for Infectious Disease"/>
            <person name="Wu L."/>
            <person name="Ma J."/>
        </authorList>
    </citation>
    <scope>NUCLEOTIDE SEQUENCE [LARGE SCALE GENOMIC DNA]</scope>
    <source>
        <strain evidence="2">KCTC 42182</strain>
    </source>
</reference>
<accession>A0ABV7VFR5</accession>
<evidence type="ECO:0000313" key="1">
    <source>
        <dbReference type="EMBL" id="MFC3675466.1"/>
    </source>
</evidence>
<comment type="caution">
    <text evidence="1">The sequence shown here is derived from an EMBL/GenBank/DDBJ whole genome shotgun (WGS) entry which is preliminary data.</text>
</comment>
<dbReference type="EMBL" id="JBHRYJ010000001">
    <property type="protein sequence ID" value="MFC3675466.1"/>
    <property type="molecule type" value="Genomic_DNA"/>
</dbReference>
<gene>
    <name evidence="1" type="ORF">ACFOOQ_07925</name>
</gene>
<keyword evidence="2" id="KW-1185">Reference proteome</keyword>
<proteinExistence type="predicted"/>
<sequence length="70" mass="7835">MPAYDWTIDAAARIAENDDYLVSLYDIADGEFDIAYVRPKTVQALDGAAQAAREALIAFDIAMHRSMNRR</sequence>
<protein>
    <submittedName>
        <fullName evidence="1">Uncharacterized protein</fullName>
    </submittedName>
</protein>
<dbReference type="RefSeq" id="WP_379724096.1">
    <property type="nucleotide sequence ID" value="NZ_JBHRYJ010000001.1"/>
</dbReference>
<organism evidence="1 2">
    <name type="scientific">Ferrovibrio xuzhouensis</name>
    <dbReference type="NCBI Taxonomy" id="1576914"/>
    <lineage>
        <taxon>Bacteria</taxon>
        <taxon>Pseudomonadati</taxon>
        <taxon>Pseudomonadota</taxon>
        <taxon>Alphaproteobacteria</taxon>
        <taxon>Rhodospirillales</taxon>
        <taxon>Rhodospirillaceae</taxon>
        <taxon>Ferrovibrio</taxon>
    </lineage>
</organism>
<dbReference type="Proteomes" id="UP001595711">
    <property type="component" value="Unassembled WGS sequence"/>
</dbReference>